<reference evidence="2 3" key="1">
    <citation type="journal article" date="2022" name="BMC Genomics">
        <title>Comparative genome analysis of mycobacteria focusing on tRNA and non-coding RNA.</title>
        <authorList>
            <person name="Behra P.R.K."/>
            <person name="Pettersson B.M.F."/>
            <person name="Ramesh M."/>
            <person name="Das S."/>
            <person name="Dasgupta S."/>
            <person name="Kirsebom L.A."/>
        </authorList>
    </citation>
    <scope>NUCLEOTIDE SEQUENCE [LARGE SCALE GENOMIC DNA]</scope>
    <source>
        <strain evidence="2 3">DSM 44078</strain>
    </source>
</reference>
<accession>A0ABT3CJW3</accession>
<gene>
    <name evidence="2" type="ORF">H7J73_27750</name>
</gene>
<name>A0ABT3CJW3_9MYCO</name>
<feature type="region of interest" description="Disordered" evidence="1">
    <location>
        <begin position="1"/>
        <end position="25"/>
    </location>
</feature>
<evidence type="ECO:0000313" key="3">
    <source>
        <dbReference type="Proteomes" id="UP001526201"/>
    </source>
</evidence>
<comment type="caution">
    <text evidence="2">The sequence shown here is derived from an EMBL/GenBank/DDBJ whole genome shotgun (WGS) entry which is preliminary data.</text>
</comment>
<sequence length="112" mass="12384">MPAKRKMARAVSQEMPGRGVEDQRHFQPVRIRQQVELLGTGGGIDLVLVTRFLHAFKHLTRVGAVYPRSLLLTQQCTGALASRAPGLVNRGFHTLKERSGIVQASARTNLTR</sequence>
<proteinExistence type="predicted"/>
<organism evidence="2 3">
    <name type="scientific">Mycolicibacterium komossense</name>
    <dbReference type="NCBI Taxonomy" id="1779"/>
    <lineage>
        <taxon>Bacteria</taxon>
        <taxon>Bacillati</taxon>
        <taxon>Actinomycetota</taxon>
        <taxon>Actinomycetes</taxon>
        <taxon>Mycobacteriales</taxon>
        <taxon>Mycobacteriaceae</taxon>
        <taxon>Mycolicibacterium</taxon>
    </lineage>
</organism>
<dbReference type="Proteomes" id="UP001526201">
    <property type="component" value="Unassembled WGS sequence"/>
</dbReference>
<dbReference type="EMBL" id="JACKTY010000047">
    <property type="protein sequence ID" value="MCV7229808.1"/>
    <property type="molecule type" value="Genomic_DNA"/>
</dbReference>
<dbReference type="RefSeq" id="WP_264071077.1">
    <property type="nucleotide sequence ID" value="NZ_JACKTY010000047.1"/>
</dbReference>
<evidence type="ECO:0000313" key="2">
    <source>
        <dbReference type="EMBL" id="MCV7229808.1"/>
    </source>
</evidence>
<protein>
    <submittedName>
        <fullName evidence="2">Uncharacterized protein</fullName>
    </submittedName>
</protein>
<keyword evidence="3" id="KW-1185">Reference proteome</keyword>
<evidence type="ECO:0000256" key="1">
    <source>
        <dbReference type="SAM" id="MobiDB-lite"/>
    </source>
</evidence>